<evidence type="ECO:0000313" key="2">
    <source>
        <dbReference type="Proteomes" id="UP000475862"/>
    </source>
</evidence>
<dbReference type="AlphaFoldDB" id="A0A6G0TUZ1"/>
<gene>
    <name evidence="1" type="ORF">AGLY_004642</name>
</gene>
<proteinExistence type="predicted"/>
<dbReference type="EMBL" id="VYZN01000014">
    <property type="protein sequence ID" value="KAE9539390.1"/>
    <property type="molecule type" value="Genomic_DNA"/>
</dbReference>
<protein>
    <submittedName>
        <fullName evidence="1">Uncharacterized protein</fullName>
    </submittedName>
</protein>
<evidence type="ECO:0000313" key="1">
    <source>
        <dbReference type="EMBL" id="KAE9539390.1"/>
    </source>
</evidence>
<dbReference type="OrthoDB" id="6625478at2759"/>
<comment type="caution">
    <text evidence="1">The sequence shown here is derived from an EMBL/GenBank/DDBJ whole genome shotgun (WGS) entry which is preliminary data.</text>
</comment>
<organism evidence="1 2">
    <name type="scientific">Aphis glycines</name>
    <name type="common">Soybean aphid</name>
    <dbReference type="NCBI Taxonomy" id="307491"/>
    <lineage>
        <taxon>Eukaryota</taxon>
        <taxon>Metazoa</taxon>
        <taxon>Ecdysozoa</taxon>
        <taxon>Arthropoda</taxon>
        <taxon>Hexapoda</taxon>
        <taxon>Insecta</taxon>
        <taxon>Pterygota</taxon>
        <taxon>Neoptera</taxon>
        <taxon>Paraneoptera</taxon>
        <taxon>Hemiptera</taxon>
        <taxon>Sternorrhyncha</taxon>
        <taxon>Aphidomorpha</taxon>
        <taxon>Aphidoidea</taxon>
        <taxon>Aphididae</taxon>
        <taxon>Aphidini</taxon>
        <taxon>Aphis</taxon>
        <taxon>Aphis</taxon>
    </lineage>
</organism>
<name>A0A6G0TUZ1_APHGL</name>
<keyword evidence="2" id="KW-1185">Reference proteome</keyword>
<reference evidence="1 2" key="1">
    <citation type="submission" date="2019-08" db="EMBL/GenBank/DDBJ databases">
        <title>The genome of the soybean aphid Biotype 1, its phylome, world population structure and adaptation to the North American continent.</title>
        <authorList>
            <person name="Giordano R."/>
            <person name="Donthu R.K."/>
            <person name="Hernandez A.G."/>
            <person name="Wright C.L."/>
            <person name="Zimin A.V."/>
        </authorList>
    </citation>
    <scope>NUCLEOTIDE SEQUENCE [LARGE SCALE GENOMIC DNA]</scope>
    <source>
        <tissue evidence="1">Whole aphids</tissue>
    </source>
</reference>
<accession>A0A6G0TUZ1</accession>
<dbReference type="Proteomes" id="UP000475862">
    <property type="component" value="Unassembled WGS sequence"/>
</dbReference>
<sequence length="209" mass="23865">MGRRRRYESDDYHKRLKVLKNVRIYVAKYFNVQDTQRKLEPFRNKHTIKCISEIMKSSSLPRHLDNILRILSSNPSNITVQKCLQNVADDVTSRNHTKRTLPKLDMTVDLVKKFNQADLNSLATVGNNMNHTYIKPSTFNINTMSRGNCSGPANTSYEVYDINIDPSENSTDTVGSGNISYPAEAVNKINHVNIDPLVNKFNTINFDKT</sequence>